<dbReference type="Pfam" id="PF16905">
    <property type="entry name" value="GPHH"/>
    <property type="match status" value="1"/>
</dbReference>
<evidence type="ECO:0000259" key="7">
    <source>
        <dbReference type="PROSITE" id="PS50222"/>
    </source>
</evidence>
<dbReference type="OMA" id="GTHEIQA"/>
<dbReference type="AlphaFoldDB" id="A0A3Q2YKR7"/>
<dbReference type="InterPro" id="IPR011992">
    <property type="entry name" value="EF-hand-dom_pair"/>
</dbReference>
<keyword evidence="9" id="KW-1185">Reference proteome</keyword>
<dbReference type="Ensembl" id="ENSHCOT00000010277.1">
    <property type="protein sequence ID" value="ENSHCOP00000018831.1"/>
    <property type="gene ID" value="ENSHCOG00000003682.1"/>
</dbReference>
<evidence type="ECO:0000256" key="2">
    <source>
        <dbReference type="ARBA" id="ARBA00022737"/>
    </source>
</evidence>
<dbReference type="InterPro" id="IPR031649">
    <property type="entry name" value="GPHH_dom"/>
</dbReference>
<dbReference type="InterPro" id="IPR002048">
    <property type="entry name" value="EF_hand_dom"/>
</dbReference>
<dbReference type="InterPro" id="IPR014873">
    <property type="entry name" value="VDCC_a1su_IQ"/>
</dbReference>
<proteinExistence type="predicted"/>
<dbReference type="GO" id="GO:0034702">
    <property type="term" value="C:monoatomic ion channel complex"/>
    <property type="evidence" value="ECO:0007669"/>
    <property type="project" value="UniProtKB-KW"/>
</dbReference>
<dbReference type="Pfam" id="PF08763">
    <property type="entry name" value="Ca_chan_IQ"/>
    <property type="match status" value="1"/>
</dbReference>
<dbReference type="FunFam" id="1.10.238.10:FF:000063">
    <property type="entry name" value="Voltage-dependent N-type calcium channel subunit alpha"/>
    <property type="match status" value="1"/>
</dbReference>
<dbReference type="SUPFAM" id="SSF47473">
    <property type="entry name" value="EF-hand"/>
    <property type="match status" value="1"/>
</dbReference>
<dbReference type="SMART" id="SM01062">
    <property type="entry name" value="Ca_chan_IQ"/>
    <property type="match status" value="1"/>
</dbReference>
<accession>A0A3Q2YKR7</accession>
<dbReference type="Gene3D" id="6.10.250.2180">
    <property type="match status" value="1"/>
</dbReference>
<dbReference type="GO" id="GO:0022843">
    <property type="term" value="F:voltage-gated monoatomic cation channel activity"/>
    <property type="evidence" value="ECO:0007669"/>
    <property type="project" value="UniProtKB-ARBA"/>
</dbReference>
<keyword evidence="1" id="KW-0813">Transport</keyword>
<dbReference type="PROSITE" id="PS50222">
    <property type="entry name" value="EF_HAND_2"/>
    <property type="match status" value="1"/>
</dbReference>
<evidence type="ECO:0000256" key="4">
    <source>
        <dbReference type="ARBA" id="ARBA00023065"/>
    </source>
</evidence>
<dbReference type="GeneTree" id="ENSGT00940000158289"/>
<keyword evidence="2" id="KW-0677">Repeat</keyword>
<evidence type="ECO:0000256" key="6">
    <source>
        <dbReference type="ARBA" id="ARBA00023303"/>
    </source>
</evidence>
<evidence type="ECO:0000256" key="3">
    <source>
        <dbReference type="ARBA" id="ARBA00022882"/>
    </source>
</evidence>
<feature type="domain" description="EF-hand" evidence="7">
    <location>
        <begin position="17"/>
        <end position="52"/>
    </location>
</feature>
<dbReference type="InterPro" id="IPR050599">
    <property type="entry name" value="VDCC_alpha-1_subunit"/>
</dbReference>
<evidence type="ECO:0000256" key="1">
    <source>
        <dbReference type="ARBA" id="ARBA00022448"/>
    </source>
</evidence>
<keyword evidence="3" id="KW-0851">Voltage-gated channel</keyword>
<reference evidence="8" key="1">
    <citation type="submission" date="2025-08" db="UniProtKB">
        <authorList>
            <consortium name="Ensembl"/>
        </authorList>
    </citation>
    <scope>IDENTIFICATION</scope>
</reference>
<dbReference type="PANTHER" id="PTHR45628">
    <property type="entry name" value="VOLTAGE-DEPENDENT CALCIUM CHANNEL TYPE A SUBUNIT ALPHA-1"/>
    <property type="match status" value="1"/>
</dbReference>
<dbReference type="GO" id="GO:0005509">
    <property type="term" value="F:calcium ion binding"/>
    <property type="evidence" value="ECO:0007669"/>
    <property type="project" value="InterPro"/>
</dbReference>
<evidence type="ECO:0000256" key="5">
    <source>
        <dbReference type="ARBA" id="ARBA00023157"/>
    </source>
</evidence>
<dbReference type="Proteomes" id="UP000264820">
    <property type="component" value="Unplaced"/>
</dbReference>
<keyword evidence="6" id="KW-0407">Ion channel</keyword>
<evidence type="ECO:0000313" key="8">
    <source>
        <dbReference type="Ensembl" id="ENSHCOP00000018831.1"/>
    </source>
</evidence>
<keyword evidence="4" id="KW-0406">Ion transport</keyword>
<dbReference type="PANTHER" id="PTHR45628:SF9">
    <property type="entry name" value="VOLTAGE-DEPENDENT L-TYPE CALCIUM CHANNEL SUBUNIT ALPHA-1S"/>
    <property type="match status" value="1"/>
</dbReference>
<evidence type="ECO:0000313" key="9">
    <source>
        <dbReference type="Proteomes" id="UP000264820"/>
    </source>
</evidence>
<organism evidence="8 9">
    <name type="scientific">Hippocampus comes</name>
    <name type="common">Tiger tail seahorse</name>
    <dbReference type="NCBI Taxonomy" id="109280"/>
    <lineage>
        <taxon>Eukaryota</taxon>
        <taxon>Metazoa</taxon>
        <taxon>Chordata</taxon>
        <taxon>Craniata</taxon>
        <taxon>Vertebrata</taxon>
        <taxon>Euteleostomi</taxon>
        <taxon>Actinopterygii</taxon>
        <taxon>Neopterygii</taxon>
        <taxon>Teleostei</taxon>
        <taxon>Neoteleostei</taxon>
        <taxon>Acanthomorphata</taxon>
        <taxon>Syngnathiaria</taxon>
        <taxon>Syngnathiformes</taxon>
        <taxon>Syngnathoidei</taxon>
        <taxon>Syngnathidae</taxon>
        <taxon>Hippocampus</taxon>
    </lineage>
</organism>
<sequence length="291" mass="33146">MDNFDYLTRDWSLLGPHHLDEFKKIWAEYDPEATGRIKHLDVVTLLRRIQPPLGFGKFCPHRAACKRLVGMNMPLNSDGTVTFNATLFSLVRTALKIKTEGNFEQANEELRAIIKTIWKRTSMKLLDQVIPPIGDDEVTVGKFYATFLLQDHFRKFLKHQEEYYGYRPNKKSASGPEIQAGLRSIEDEVTAEMHRAISGDLQNDEDMDRAMQEAAEEHIYQRTHGLFGNQIEPFSPENANAPPPHMTNQRPLKFLENQPEPALIASPTEPVVDFLPTTAPKSNVNNNAFAE</sequence>
<name>A0A3Q2YKR7_HIPCM</name>
<dbReference type="STRING" id="109280.ENSHCOP00000018831"/>
<protein>
    <recommendedName>
        <fullName evidence="7">EF-hand domain-containing protein</fullName>
    </recommendedName>
</protein>
<keyword evidence="5" id="KW-1015">Disulfide bond</keyword>
<reference evidence="8" key="2">
    <citation type="submission" date="2025-09" db="UniProtKB">
        <authorList>
            <consortium name="Ensembl"/>
        </authorList>
    </citation>
    <scope>IDENTIFICATION</scope>
</reference>